<dbReference type="EMBL" id="BKAD01000011">
    <property type="protein sequence ID" value="GEP30133.1"/>
    <property type="molecule type" value="Genomic_DNA"/>
</dbReference>
<evidence type="ECO:0000256" key="1">
    <source>
        <dbReference type="SAM" id="Phobius"/>
    </source>
</evidence>
<keyword evidence="1" id="KW-1133">Transmembrane helix</keyword>
<keyword evidence="1" id="KW-0472">Membrane</keyword>
<sequence length="60" mass="6819">MYKTIIKIRVDGQIVCQQGCVNLGNIIFLLFWGYLPYPGSRQQCNHQQHADTGKPMLGKP</sequence>
<dbReference type="Proteomes" id="UP000321337">
    <property type="component" value="Unassembled WGS sequence"/>
</dbReference>
<feature type="transmembrane region" description="Helical" evidence="1">
    <location>
        <begin position="20"/>
        <end position="37"/>
    </location>
</feature>
<name>A0A512L6M2_9PROT</name>
<keyword evidence="1" id="KW-0812">Transmembrane</keyword>
<evidence type="ECO:0000313" key="3">
    <source>
        <dbReference type="Proteomes" id="UP000321337"/>
    </source>
</evidence>
<reference evidence="2 3" key="1">
    <citation type="submission" date="2019-07" db="EMBL/GenBank/DDBJ databases">
        <title>Whole genome shotgun sequence of Thiobacillus plumbophilus NBRC 107929.</title>
        <authorList>
            <person name="Hosoyama A."/>
            <person name="Uohara A."/>
            <person name="Ohji S."/>
            <person name="Ichikawa N."/>
        </authorList>
    </citation>
    <scope>NUCLEOTIDE SEQUENCE [LARGE SCALE GENOMIC DNA]</scope>
    <source>
        <strain evidence="2 3">NBRC 107929</strain>
    </source>
</reference>
<comment type="caution">
    <text evidence="2">The sequence shown here is derived from an EMBL/GenBank/DDBJ whole genome shotgun (WGS) entry which is preliminary data.</text>
</comment>
<protein>
    <submittedName>
        <fullName evidence="2">Uncharacterized protein</fullName>
    </submittedName>
</protein>
<proteinExistence type="predicted"/>
<dbReference type="AlphaFoldDB" id="A0A512L6M2"/>
<keyword evidence="3" id="KW-1185">Reference proteome</keyword>
<accession>A0A512L6M2</accession>
<evidence type="ECO:0000313" key="2">
    <source>
        <dbReference type="EMBL" id="GEP30133.1"/>
    </source>
</evidence>
<organism evidence="2 3">
    <name type="scientific">Sulfuriferula plumbiphila</name>
    <dbReference type="NCBI Taxonomy" id="171865"/>
    <lineage>
        <taxon>Bacteria</taxon>
        <taxon>Pseudomonadati</taxon>
        <taxon>Pseudomonadota</taxon>
        <taxon>Betaproteobacteria</taxon>
        <taxon>Nitrosomonadales</taxon>
        <taxon>Sulfuricellaceae</taxon>
        <taxon>Sulfuriferula</taxon>
    </lineage>
</organism>
<gene>
    <name evidence="2" type="ORF">TPL01_12710</name>
</gene>